<gene>
    <name evidence="9" type="ORF">PENSTE_c007G06554</name>
</gene>
<dbReference type="Gene3D" id="1.10.3450.20">
    <property type="match status" value="1"/>
</dbReference>
<feature type="region of interest" description="Disordered" evidence="8">
    <location>
        <begin position="185"/>
        <end position="205"/>
    </location>
</feature>
<evidence type="ECO:0000256" key="4">
    <source>
        <dbReference type="ARBA" id="ARBA00023010"/>
    </source>
</evidence>
<feature type="region of interest" description="Disordered" evidence="8">
    <location>
        <begin position="826"/>
        <end position="850"/>
    </location>
</feature>
<dbReference type="GO" id="GO:0006406">
    <property type="term" value="P:mRNA export from nucleus"/>
    <property type="evidence" value="ECO:0007669"/>
    <property type="project" value="TreeGrafter"/>
</dbReference>
<dbReference type="PANTHER" id="PTHR13003">
    <property type="entry name" value="NUP107-RELATED"/>
    <property type="match status" value="1"/>
</dbReference>
<evidence type="ECO:0000256" key="7">
    <source>
        <dbReference type="RuleBase" id="RU365072"/>
    </source>
</evidence>
<dbReference type="STRING" id="303698.A0A1V6TGG8"/>
<dbReference type="GO" id="GO:0031080">
    <property type="term" value="C:nuclear pore outer ring"/>
    <property type="evidence" value="ECO:0007669"/>
    <property type="project" value="TreeGrafter"/>
</dbReference>
<feature type="compositionally biased region" description="Basic residues" evidence="8">
    <location>
        <begin position="832"/>
        <end position="841"/>
    </location>
</feature>
<keyword evidence="4 7" id="KW-0811">Translocation</keyword>
<dbReference type="Pfam" id="PF04121">
    <property type="entry name" value="Nup84_Nup100"/>
    <property type="match status" value="1"/>
</dbReference>
<dbReference type="GO" id="GO:0017056">
    <property type="term" value="F:structural constituent of nuclear pore"/>
    <property type="evidence" value="ECO:0007669"/>
    <property type="project" value="UniProtKB-UniRule"/>
</dbReference>
<name>A0A1V6TGG8_9EURO</name>
<evidence type="ECO:0000313" key="9">
    <source>
        <dbReference type="EMBL" id="OQE24693.1"/>
    </source>
</evidence>
<dbReference type="Gene3D" id="1.20.190.50">
    <property type="match status" value="1"/>
</dbReference>
<reference evidence="10" key="1">
    <citation type="journal article" date="2017" name="Nat. Microbiol.">
        <title>Global analysis of biosynthetic gene clusters reveals vast potential of secondary metabolite production in Penicillium species.</title>
        <authorList>
            <person name="Nielsen J.C."/>
            <person name="Grijseels S."/>
            <person name="Prigent S."/>
            <person name="Ji B."/>
            <person name="Dainat J."/>
            <person name="Nielsen K.F."/>
            <person name="Frisvad J.C."/>
            <person name="Workman M."/>
            <person name="Nielsen J."/>
        </authorList>
    </citation>
    <scope>NUCLEOTIDE SEQUENCE [LARGE SCALE GENOMIC DNA]</scope>
    <source>
        <strain evidence="10">IBT 24891</strain>
    </source>
</reference>
<dbReference type="GO" id="GO:0031965">
    <property type="term" value="C:nuclear membrane"/>
    <property type="evidence" value="ECO:0007669"/>
    <property type="project" value="UniProtKB-SubCell"/>
</dbReference>
<dbReference type="AlphaFoldDB" id="A0A1V6TGG8"/>
<keyword evidence="10" id="KW-1185">Reference proteome</keyword>
<keyword evidence="2" id="KW-0509">mRNA transport</keyword>
<keyword evidence="3" id="KW-0653">Protein transport</keyword>
<dbReference type="EMBL" id="MLKD01000007">
    <property type="protein sequence ID" value="OQE24693.1"/>
    <property type="molecule type" value="Genomic_DNA"/>
</dbReference>
<organism evidence="9 10">
    <name type="scientific">Penicillium steckii</name>
    <dbReference type="NCBI Taxonomy" id="303698"/>
    <lineage>
        <taxon>Eukaryota</taxon>
        <taxon>Fungi</taxon>
        <taxon>Dikarya</taxon>
        <taxon>Ascomycota</taxon>
        <taxon>Pezizomycotina</taxon>
        <taxon>Eurotiomycetes</taxon>
        <taxon>Eurotiomycetidae</taxon>
        <taxon>Eurotiales</taxon>
        <taxon>Aspergillaceae</taxon>
        <taxon>Penicillium</taxon>
    </lineage>
</organism>
<comment type="subunit">
    <text evidence="7">Part of the nuclear pore complex (NPC).</text>
</comment>
<comment type="similarity">
    <text evidence="7">Belongs to the nucleoporin Nup84/Nup107 family.</text>
</comment>
<accession>A0A1V6TGG8</accession>
<comment type="function">
    <text evidence="7">Functions as a component of the nuclear pore complex (NPC).</text>
</comment>
<evidence type="ECO:0000313" key="10">
    <source>
        <dbReference type="Proteomes" id="UP000191285"/>
    </source>
</evidence>
<evidence type="ECO:0000256" key="8">
    <source>
        <dbReference type="SAM" id="MobiDB-lite"/>
    </source>
</evidence>
<dbReference type="InterPro" id="IPR007252">
    <property type="entry name" value="Nup84/Nup107"/>
</dbReference>
<evidence type="ECO:0000256" key="5">
    <source>
        <dbReference type="ARBA" id="ARBA00023132"/>
    </source>
</evidence>
<keyword evidence="7" id="KW-0472">Membrane</keyword>
<keyword evidence="1 7" id="KW-0813">Transport</keyword>
<dbReference type="OrthoDB" id="3098at2759"/>
<keyword evidence="6 7" id="KW-0539">Nucleus</keyword>
<comment type="caution">
    <text evidence="9">The sequence shown here is derived from an EMBL/GenBank/DDBJ whole genome shotgun (WGS) entry which is preliminary data.</text>
</comment>
<feature type="region of interest" description="Disordered" evidence="8">
    <location>
        <begin position="1"/>
        <end position="90"/>
    </location>
</feature>
<dbReference type="PANTHER" id="PTHR13003:SF2">
    <property type="entry name" value="NUCLEAR PORE COMPLEX PROTEIN NUP107"/>
    <property type="match status" value="1"/>
</dbReference>
<sequence>MAPLTRSARTAASNGPTLRSQAAQVLPKEPEIISIDEGEEDEPMEDEEVYEDEEELEEEEGDENGESIDEDEEMDETDRFFGDGATDNGSAFPVLEPSLKSVMGVSNKFQGSPQLFTAAGAQEAFDPLRRTADRVTKQIEAFAKELDQFKQKNSTDEFQNIQAAYDLVDRYQKLTKNAIQETEKQQKLKRAKNFRSSGTEDPKTDEELRRLQLELDTWRLLLNLISIDDPASRASYKEGRETAFQNLHRYSSDREIWEQFLNADQYALECVVAMRWLEETSKTGDNELEFLITDMEAQADRGQGLWAHGWLFTKEAIKGHKRLRAWPQPLEPNDTAHAMLKTDDQKPLVTQLDPDALLRQKHSLQAQDEFYERATWMSCWKMLRQGEDWTKIREWAQSRLENWRAVSLCGSSVDAKAPKTRTPVNDGMTRLMNSRAQDSWRAACSALAHNTSAGAFERAVYGLLCGESESAVKVCSSWDDYLYVHFNRVVLSRYRGFCKQFQRKLSHSPNAKVAFTPEPAGHAELQKFFQYLRGNERVGSEARNPFRNLQAAILSKGYDSFFSSLAQAVSQVGINLHGQASIVPDIPRSQVEDAYLIAAEDEEAVKIATHVYLVARSIGYTRPDTVETASVVVAGFIANLEARCLFDLIPLYASLLPTDMCHSVFSKILIDIVNPKERKDQVRLTQKHGININAVLDVQWSSLSTGVSSIEQSPGLTGYSRVVSRPDGSRLLVPPKKDLIGTSISDEDENMIRSLEWLRYVGDQWPRICRLGGWLYRKFFVAGKLAAARELSHRMPLSEISQETFGFDILEFPALDVDQFIAEKSAPSSPTKSKKSAHRRSLSGSNGLNVNNPANANQQCALMLNFESLALGFDSLENFAILYDQISKTKRRRDSGTVKDLFAELADHLGFMEQSVGQMVEVPDWPGLAETSEEEQDYAHIRRTYLPELILDYHNALYYASNTLEQSELLTQCMVVATLVAKNPHLTNSFTEAQRMAELVDALALAGKAMVITDPKNDAVQESGQTLGVWRVSVPEGDDAAIMQQTR</sequence>
<evidence type="ECO:0000256" key="1">
    <source>
        <dbReference type="ARBA" id="ARBA00022448"/>
    </source>
</evidence>
<feature type="compositionally biased region" description="Polar residues" evidence="8">
    <location>
        <begin position="7"/>
        <end position="23"/>
    </location>
</feature>
<evidence type="ECO:0000256" key="2">
    <source>
        <dbReference type="ARBA" id="ARBA00022816"/>
    </source>
</evidence>
<evidence type="ECO:0000256" key="3">
    <source>
        <dbReference type="ARBA" id="ARBA00022927"/>
    </source>
</evidence>
<protein>
    <recommendedName>
        <fullName evidence="7">Nuclear pore complex protein</fullName>
    </recommendedName>
</protein>
<comment type="subcellular location">
    <subcellularLocation>
        <location evidence="7">Nucleus</location>
        <location evidence="7">Nuclear pore complex</location>
    </subcellularLocation>
    <subcellularLocation>
        <location evidence="7">Nucleus membrane</location>
    </subcellularLocation>
</comment>
<evidence type="ECO:0000256" key="6">
    <source>
        <dbReference type="ARBA" id="ARBA00023242"/>
    </source>
</evidence>
<dbReference type="Proteomes" id="UP000191285">
    <property type="component" value="Unassembled WGS sequence"/>
</dbReference>
<dbReference type="GO" id="GO:0000973">
    <property type="term" value="P:post-transcriptional tethering of RNA polymerase II gene DNA at nuclear periphery"/>
    <property type="evidence" value="ECO:0007669"/>
    <property type="project" value="TreeGrafter"/>
</dbReference>
<keyword evidence="5 7" id="KW-0906">Nuclear pore complex</keyword>
<dbReference type="GO" id="GO:0006606">
    <property type="term" value="P:protein import into nucleus"/>
    <property type="evidence" value="ECO:0007669"/>
    <property type="project" value="TreeGrafter"/>
</dbReference>
<feature type="compositionally biased region" description="Acidic residues" evidence="8">
    <location>
        <begin position="34"/>
        <end position="76"/>
    </location>
</feature>
<proteinExistence type="inferred from homology"/>
<dbReference type="FunFam" id="1.10.3450.20:FF:000003">
    <property type="entry name" value="Nuclear pore complex protein"/>
    <property type="match status" value="1"/>
</dbReference>